<dbReference type="PANTHER" id="PTHR34388">
    <property type="entry name" value="DNA POLYMERASE III SUBUNIT DELTA"/>
    <property type="match status" value="1"/>
</dbReference>
<dbReference type="Pfam" id="PF06144">
    <property type="entry name" value="DNA_pol3_delta"/>
    <property type="match status" value="1"/>
</dbReference>
<dbReference type="Gene3D" id="1.20.272.10">
    <property type="match status" value="1"/>
</dbReference>
<keyword evidence="5" id="KW-0235">DNA replication</keyword>
<dbReference type="InterPro" id="IPR008921">
    <property type="entry name" value="DNA_pol3_clamp-load_cplx_C"/>
</dbReference>
<keyword evidence="3 11" id="KW-0808">Transferase</keyword>
<dbReference type="Proteomes" id="UP001180087">
    <property type="component" value="Chromosome"/>
</dbReference>
<dbReference type="Gene3D" id="1.10.8.60">
    <property type="match status" value="1"/>
</dbReference>
<dbReference type="RefSeq" id="WP_348025804.1">
    <property type="nucleotide sequence ID" value="NZ_CP129113.1"/>
</dbReference>
<comment type="catalytic activity">
    <reaction evidence="8">
        <text>DNA(n) + a 2'-deoxyribonucleoside 5'-triphosphate = DNA(n+1) + diphosphate</text>
        <dbReference type="Rhea" id="RHEA:22508"/>
        <dbReference type="Rhea" id="RHEA-COMP:17339"/>
        <dbReference type="Rhea" id="RHEA-COMP:17340"/>
        <dbReference type="ChEBI" id="CHEBI:33019"/>
        <dbReference type="ChEBI" id="CHEBI:61560"/>
        <dbReference type="ChEBI" id="CHEBI:173112"/>
        <dbReference type="EC" id="2.7.7.7"/>
    </reaction>
</comment>
<accession>A0ABY9KV27</accession>
<reference evidence="11" key="1">
    <citation type="submission" date="2023-06" db="EMBL/GenBank/DDBJ databases">
        <title>A Treasure from Seagulls: Isolation and Description of Aciduricobacillus qingdaonensis gen. nov., sp. nov., a Rare Obligately Uric Acid-utilizing Member in the Family Bacillaceae.</title>
        <authorList>
            <person name="Liu W."/>
            <person name="Wang B."/>
        </authorList>
    </citation>
    <scope>NUCLEOTIDE SEQUENCE</scope>
    <source>
        <strain evidence="11">44XB</strain>
    </source>
</reference>
<evidence type="ECO:0000256" key="4">
    <source>
        <dbReference type="ARBA" id="ARBA00022695"/>
    </source>
</evidence>
<evidence type="ECO:0000259" key="9">
    <source>
        <dbReference type="Pfam" id="PF06144"/>
    </source>
</evidence>
<dbReference type="SUPFAM" id="SSF48019">
    <property type="entry name" value="post-AAA+ oligomerization domain-like"/>
    <property type="match status" value="1"/>
</dbReference>
<keyword evidence="12" id="KW-1185">Reference proteome</keyword>
<dbReference type="GO" id="GO:0003887">
    <property type="term" value="F:DNA-directed DNA polymerase activity"/>
    <property type="evidence" value="ECO:0007669"/>
    <property type="project" value="UniProtKB-EC"/>
</dbReference>
<evidence type="ECO:0000256" key="6">
    <source>
        <dbReference type="ARBA" id="ARBA00022932"/>
    </source>
</evidence>
<dbReference type="InterPro" id="IPR027417">
    <property type="entry name" value="P-loop_NTPase"/>
</dbReference>
<dbReference type="EMBL" id="CP129113">
    <property type="protein sequence ID" value="WLV23617.1"/>
    <property type="molecule type" value="Genomic_DNA"/>
</dbReference>
<dbReference type="InterPro" id="IPR048466">
    <property type="entry name" value="DNA_pol3_delta-like_C"/>
</dbReference>
<comment type="similarity">
    <text evidence="7">Belongs to the DNA polymerase HolA subunit family.</text>
</comment>
<keyword evidence="4 11" id="KW-0548">Nucleotidyltransferase</keyword>
<evidence type="ECO:0000256" key="5">
    <source>
        <dbReference type="ARBA" id="ARBA00022705"/>
    </source>
</evidence>
<dbReference type="InterPro" id="IPR010372">
    <property type="entry name" value="DNA_pol3_delta_N"/>
</dbReference>
<evidence type="ECO:0000313" key="12">
    <source>
        <dbReference type="Proteomes" id="UP001180087"/>
    </source>
</evidence>
<dbReference type="PANTHER" id="PTHR34388:SF1">
    <property type="entry name" value="DNA POLYMERASE III SUBUNIT DELTA"/>
    <property type="match status" value="1"/>
</dbReference>
<keyword evidence="6" id="KW-0239">DNA-directed DNA polymerase</keyword>
<evidence type="ECO:0000256" key="1">
    <source>
        <dbReference type="ARBA" id="ARBA00012417"/>
    </source>
</evidence>
<dbReference type="Gene3D" id="3.40.50.300">
    <property type="entry name" value="P-loop containing nucleotide triphosphate hydrolases"/>
    <property type="match status" value="1"/>
</dbReference>
<name>A0ABY9KV27_9BACI</name>
<evidence type="ECO:0000313" key="11">
    <source>
        <dbReference type="EMBL" id="WLV23617.1"/>
    </source>
</evidence>
<feature type="domain" description="DNA polymerase III delta N-terminal" evidence="9">
    <location>
        <begin position="19"/>
        <end position="143"/>
    </location>
</feature>
<dbReference type="InterPro" id="IPR005790">
    <property type="entry name" value="DNA_polIII_delta"/>
</dbReference>
<evidence type="ECO:0000256" key="8">
    <source>
        <dbReference type="ARBA" id="ARBA00049244"/>
    </source>
</evidence>
<feature type="domain" description="DNA polymerase III delta subunit-like C-terminal" evidence="10">
    <location>
        <begin position="222"/>
        <end position="335"/>
    </location>
</feature>
<sequence length="340" mass="38953">MSYLEIMNRLKKKEVAPVYLIYGTEPYFAQNIKTAIEGLIFRDDEERDISVYDLEETPIESAVGDAETYPFFSERKLVLANNPGFLKASGDKLPFEHDVAKLEQYLEAPVPYSVLVLTAPYEKLDERKKIVKLLKKHAVVAECHPVKEQQIGPWIDQIAKEHNIVIEKAAYEIFEVELGSNLRMLENEIQKMALYAGEDKVITKELAEKLIAKTTNSTAIGLVDKVIDKDLNGALRIFQELEKMKEEPIALLGLLAFQFRTILRVKLMKAKGYSQQQMQKQLGVHPYVVKIAASRERSFSVGQLERIIQKFTETDVRMKQGLMDKRLAFELLLYDIIKKA</sequence>
<proteinExistence type="inferred from homology"/>
<dbReference type="SUPFAM" id="SSF52540">
    <property type="entry name" value="P-loop containing nucleoside triphosphate hydrolases"/>
    <property type="match status" value="1"/>
</dbReference>
<organism evidence="11 12">
    <name type="scientific">Aciduricibacillus chroicocephali</name>
    <dbReference type="NCBI Taxonomy" id="3054939"/>
    <lineage>
        <taxon>Bacteria</taxon>
        <taxon>Bacillati</taxon>
        <taxon>Bacillota</taxon>
        <taxon>Bacilli</taxon>
        <taxon>Bacillales</taxon>
        <taxon>Bacillaceae</taxon>
        <taxon>Aciduricibacillus</taxon>
    </lineage>
</organism>
<evidence type="ECO:0000256" key="7">
    <source>
        <dbReference type="ARBA" id="ARBA00034754"/>
    </source>
</evidence>
<dbReference type="NCBIfam" id="TIGR01128">
    <property type="entry name" value="holA"/>
    <property type="match status" value="1"/>
</dbReference>
<protein>
    <recommendedName>
        <fullName evidence="2">DNA polymerase III subunit delta</fullName>
        <ecNumber evidence="1">2.7.7.7</ecNumber>
    </recommendedName>
</protein>
<evidence type="ECO:0000259" key="10">
    <source>
        <dbReference type="Pfam" id="PF21694"/>
    </source>
</evidence>
<dbReference type="EC" id="2.7.7.7" evidence="1"/>
<evidence type="ECO:0000256" key="2">
    <source>
        <dbReference type="ARBA" id="ARBA00017703"/>
    </source>
</evidence>
<dbReference type="Pfam" id="PF21694">
    <property type="entry name" value="DNA_pol3_delta_C"/>
    <property type="match status" value="1"/>
</dbReference>
<gene>
    <name evidence="11" type="primary">holA</name>
    <name evidence="11" type="ORF">QR721_08135</name>
</gene>
<evidence type="ECO:0000256" key="3">
    <source>
        <dbReference type="ARBA" id="ARBA00022679"/>
    </source>
</evidence>